<dbReference type="PANTHER" id="PTHR23131">
    <property type="entry name" value="ENDORIBONUCLEASE LACTB2"/>
    <property type="match status" value="1"/>
</dbReference>
<evidence type="ECO:0000313" key="2">
    <source>
        <dbReference type="EMBL" id="GEC19673.1"/>
    </source>
</evidence>
<dbReference type="InterPro" id="IPR036866">
    <property type="entry name" value="RibonucZ/Hydroxyglut_hydro"/>
</dbReference>
<evidence type="ECO:0000313" key="3">
    <source>
        <dbReference type="Proteomes" id="UP000320338"/>
    </source>
</evidence>
<evidence type="ECO:0000259" key="1">
    <source>
        <dbReference type="SMART" id="SM00849"/>
    </source>
</evidence>
<dbReference type="Gene3D" id="1.10.10.10">
    <property type="entry name" value="Winged helix-like DNA-binding domain superfamily/Winged helix DNA-binding domain"/>
    <property type="match status" value="1"/>
</dbReference>
<gene>
    <name evidence="2" type="primary">ampC_1</name>
    <name evidence="2" type="ORF">PHY01_19560</name>
</gene>
<accession>A0A4Y3WLF4</accession>
<dbReference type="InterPro" id="IPR050662">
    <property type="entry name" value="Sec-metab_biosynth-thioest"/>
</dbReference>
<dbReference type="SMART" id="SM00849">
    <property type="entry name" value="Lactamase_B"/>
    <property type="match status" value="1"/>
</dbReference>
<dbReference type="InterPro" id="IPR036388">
    <property type="entry name" value="WH-like_DNA-bd_sf"/>
</dbReference>
<name>A0A4Y3WLF4_9PSEU</name>
<dbReference type="Pfam" id="PF00753">
    <property type="entry name" value="Lactamase_B"/>
    <property type="match status" value="1"/>
</dbReference>
<dbReference type="InterPro" id="IPR001279">
    <property type="entry name" value="Metallo-B-lactamas"/>
</dbReference>
<dbReference type="SUPFAM" id="SSF56281">
    <property type="entry name" value="Metallo-hydrolase/oxidoreductase"/>
    <property type="match status" value="1"/>
</dbReference>
<protein>
    <submittedName>
        <fullName evidence="2">MBL fold metallo-hydrolase</fullName>
    </submittedName>
</protein>
<dbReference type="AlphaFoldDB" id="A0A4Y3WLF4"/>
<dbReference type="GO" id="GO:0016787">
    <property type="term" value="F:hydrolase activity"/>
    <property type="evidence" value="ECO:0007669"/>
    <property type="project" value="UniProtKB-KW"/>
</dbReference>
<keyword evidence="2" id="KW-0378">Hydrolase</keyword>
<dbReference type="PANTHER" id="PTHR23131:SF4">
    <property type="entry name" value="METALLO-BETA-LACTAMASE SUPERFAMILY POTEIN"/>
    <property type="match status" value="1"/>
</dbReference>
<keyword evidence="3" id="KW-1185">Reference proteome</keyword>
<feature type="domain" description="Metallo-beta-lactamase" evidence="1">
    <location>
        <begin position="37"/>
        <end position="251"/>
    </location>
</feature>
<comment type="caution">
    <text evidence="2">The sequence shown here is derived from an EMBL/GenBank/DDBJ whole genome shotgun (WGS) entry which is preliminary data.</text>
</comment>
<dbReference type="EMBL" id="BJNG01000015">
    <property type="protein sequence ID" value="GEC19673.1"/>
    <property type="molecule type" value="Genomic_DNA"/>
</dbReference>
<dbReference type="Gene3D" id="3.60.15.10">
    <property type="entry name" value="Ribonuclease Z/Hydroxyacylglutathione hydrolase-like"/>
    <property type="match status" value="1"/>
</dbReference>
<proteinExistence type="predicted"/>
<reference evidence="2 3" key="1">
    <citation type="submission" date="2019-06" db="EMBL/GenBank/DDBJ databases">
        <title>Whole genome shotgun sequence of Pseudonocardia hydrocarbonoxydans NBRC 14498.</title>
        <authorList>
            <person name="Hosoyama A."/>
            <person name="Uohara A."/>
            <person name="Ohji S."/>
            <person name="Ichikawa N."/>
        </authorList>
    </citation>
    <scope>NUCLEOTIDE SEQUENCE [LARGE SCALE GENOMIC DNA]</scope>
    <source>
        <strain evidence="2 3">NBRC 14498</strain>
    </source>
</reference>
<sequence>MIPDDDPAADWTAGGPYLCAPGVYRIPLPLPQDGLRAVNVYAVPDGDGWTLIDSGWALAESRDLLAAALDRLGAGLGDVRRFLVTHIHRDHYTQAVALRREFGAHVALGRGEEVGLAEIHTSGRDPFAVHRTRLLRAGAGALAARIEQGRTADQGDMSLYEKPDEWIEDGAEIAVGDRHVLTAVETPGHTRGHLVFADDAAGLLFAGDHVLPRITPSIGFEPKPPQSPLADFLTSLQLVRSRKDALLLPAHGPVGMRVHERVDALLEHHGDRLDDTLAAVREGRSTAHAVAEALPWTRHRRRLAEMDTFNAMLAVLETQAHLDVLAERGAVTITLQSGVAHYTS</sequence>
<organism evidence="2 3">
    <name type="scientific">Pseudonocardia hydrocarbonoxydans</name>
    <dbReference type="NCBI Taxonomy" id="76726"/>
    <lineage>
        <taxon>Bacteria</taxon>
        <taxon>Bacillati</taxon>
        <taxon>Actinomycetota</taxon>
        <taxon>Actinomycetes</taxon>
        <taxon>Pseudonocardiales</taxon>
        <taxon>Pseudonocardiaceae</taxon>
        <taxon>Pseudonocardia</taxon>
    </lineage>
</organism>
<dbReference type="OrthoDB" id="2971563at2"/>
<dbReference type="RefSeq" id="WP_141278211.1">
    <property type="nucleotide sequence ID" value="NZ_BAAARZ010000046.1"/>
</dbReference>
<dbReference type="Proteomes" id="UP000320338">
    <property type="component" value="Unassembled WGS sequence"/>
</dbReference>